<evidence type="ECO:0000313" key="2">
    <source>
        <dbReference type="Proteomes" id="UP001630127"/>
    </source>
</evidence>
<gene>
    <name evidence="1" type="ORF">ACH5RR_007015</name>
</gene>
<proteinExistence type="predicted"/>
<comment type="caution">
    <text evidence="1">The sequence shown here is derived from an EMBL/GenBank/DDBJ whole genome shotgun (WGS) entry which is preliminary data.</text>
</comment>
<reference evidence="1 2" key="1">
    <citation type="submission" date="2024-11" db="EMBL/GenBank/DDBJ databases">
        <title>A near-complete genome assembly of Cinchona calisaya.</title>
        <authorList>
            <person name="Lian D.C."/>
            <person name="Zhao X.W."/>
            <person name="Wei L."/>
        </authorList>
    </citation>
    <scope>NUCLEOTIDE SEQUENCE [LARGE SCALE GENOMIC DNA]</scope>
    <source>
        <tissue evidence="1">Nenye</tissue>
    </source>
</reference>
<sequence>METTEVVQMVKQPPVVERIAKPVVAKSMVEPALAKLVVEQEVRRKTPCIEGLDTQARSPTRETNAEAVLHSNSSSLNCGDLLHEELSPKTVTIQDSSAAEVGTVLILGILILLKFKVFNSF</sequence>
<dbReference type="EMBL" id="JBJUIK010000003">
    <property type="protein sequence ID" value="KAL3533494.1"/>
    <property type="molecule type" value="Genomic_DNA"/>
</dbReference>
<protein>
    <submittedName>
        <fullName evidence="1">Uncharacterized protein</fullName>
    </submittedName>
</protein>
<dbReference type="AlphaFoldDB" id="A0ABD3AR29"/>
<accession>A0ABD3AR29</accession>
<name>A0ABD3AR29_9GENT</name>
<organism evidence="1 2">
    <name type="scientific">Cinchona calisaya</name>
    <dbReference type="NCBI Taxonomy" id="153742"/>
    <lineage>
        <taxon>Eukaryota</taxon>
        <taxon>Viridiplantae</taxon>
        <taxon>Streptophyta</taxon>
        <taxon>Embryophyta</taxon>
        <taxon>Tracheophyta</taxon>
        <taxon>Spermatophyta</taxon>
        <taxon>Magnoliopsida</taxon>
        <taxon>eudicotyledons</taxon>
        <taxon>Gunneridae</taxon>
        <taxon>Pentapetalae</taxon>
        <taxon>asterids</taxon>
        <taxon>lamiids</taxon>
        <taxon>Gentianales</taxon>
        <taxon>Rubiaceae</taxon>
        <taxon>Cinchonoideae</taxon>
        <taxon>Cinchoneae</taxon>
        <taxon>Cinchona</taxon>
    </lineage>
</organism>
<dbReference type="Proteomes" id="UP001630127">
    <property type="component" value="Unassembled WGS sequence"/>
</dbReference>
<keyword evidence="2" id="KW-1185">Reference proteome</keyword>
<evidence type="ECO:0000313" key="1">
    <source>
        <dbReference type="EMBL" id="KAL3533494.1"/>
    </source>
</evidence>